<dbReference type="SUPFAM" id="SSF55781">
    <property type="entry name" value="GAF domain-like"/>
    <property type="match status" value="1"/>
</dbReference>
<feature type="domain" description="GAF" evidence="2">
    <location>
        <begin position="1324"/>
        <end position="1473"/>
    </location>
</feature>
<dbReference type="Gene3D" id="3.40.50.300">
    <property type="entry name" value="P-loop containing nucleotide triphosphate hydrolases"/>
    <property type="match status" value="1"/>
</dbReference>
<dbReference type="Pfam" id="PF13191">
    <property type="entry name" value="AAA_16"/>
    <property type="match status" value="1"/>
</dbReference>
<dbReference type="Gene3D" id="3.30.565.10">
    <property type="entry name" value="Histidine kinase-like ATPase, C-terminal domain"/>
    <property type="match status" value="1"/>
</dbReference>
<dbReference type="Gene3D" id="1.10.510.10">
    <property type="entry name" value="Transferase(Phosphotransferase) domain 1"/>
    <property type="match status" value="1"/>
</dbReference>
<dbReference type="Gene3D" id="3.30.450.40">
    <property type="match status" value="1"/>
</dbReference>
<dbReference type="EMBL" id="CP043494">
    <property type="protein sequence ID" value="WNG47057.1"/>
    <property type="molecule type" value="Genomic_DNA"/>
</dbReference>
<dbReference type="Gene3D" id="1.10.287.130">
    <property type="match status" value="1"/>
</dbReference>
<evidence type="ECO:0000256" key="1">
    <source>
        <dbReference type="SAM" id="Coils"/>
    </source>
</evidence>
<dbReference type="SUPFAM" id="SSF56112">
    <property type="entry name" value="Protein kinase-like (PK-like)"/>
    <property type="match status" value="1"/>
</dbReference>
<keyword evidence="6" id="KW-1185">Reference proteome</keyword>
<evidence type="ECO:0000313" key="5">
    <source>
        <dbReference type="EMBL" id="WNG47057.1"/>
    </source>
</evidence>
<dbReference type="SUPFAM" id="SSF55874">
    <property type="entry name" value="ATPase domain of HSP90 chaperone/DNA topoisomerase II/histidine kinase"/>
    <property type="match status" value="1"/>
</dbReference>
<dbReference type="SUPFAM" id="SSF52540">
    <property type="entry name" value="P-loop containing nucleoside triphosphate hydrolases"/>
    <property type="match status" value="1"/>
</dbReference>
<dbReference type="InterPro" id="IPR011009">
    <property type="entry name" value="Kinase-like_dom_sf"/>
</dbReference>
<dbReference type="PANTHER" id="PTHR43642">
    <property type="entry name" value="HYBRID SIGNAL TRANSDUCTION HISTIDINE KINASE G"/>
    <property type="match status" value="1"/>
</dbReference>
<name>A0ABY9WTE4_9BACT</name>
<dbReference type="Pfam" id="PF01590">
    <property type="entry name" value="GAF"/>
    <property type="match status" value="1"/>
</dbReference>
<dbReference type="RefSeq" id="WP_395824162.1">
    <property type="nucleotide sequence ID" value="NZ_CP043494.1"/>
</dbReference>
<dbReference type="InterPro" id="IPR027417">
    <property type="entry name" value="P-loop_NTPase"/>
</dbReference>
<dbReference type="InterPro" id="IPR003594">
    <property type="entry name" value="HATPase_dom"/>
</dbReference>
<evidence type="ECO:0000259" key="4">
    <source>
        <dbReference type="SMART" id="SM00387"/>
    </source>
</evidence>
<evidence type="ECO:0000259" key="3">
    <source>
        <dbReference type="SMART" id="SM00220"/>
    </source>
</evidence>
<dbReference type="InterPro" id="IPR053159">
    <property type="entry name" value="Hybrid_Histidine_Kinase"/>
</dbReference>
<dbReference type="SMART" id="SM00220">
    <property type="entry name" value="S_TKc"/>
    <property type="match status" value="1"/>
</dbReference>
<feature type="domain" description="Protein kinase" evidence="3">
    <location>
        <begin position="18"/>
        <end position="284"/>
    </location>
</feature>
<dbReference type="PANTHER" id="PTHR43642:SF1">
    <property type="entry name" value="HYBRID SIGNAL TRANSDUCTION HISTIDINE KINASE G"/>
    <property type="match status" value="1"/>
</dbReference>
<dbReference type="InterPro" id="IPR003018">
    <property type="entry name" value="GAF"/>
</dbReference>
<evidence type="ECO:0000259" key="2">
    <source>
        <dbReference type="SMART" id="SM00065"/>
    </source>
</evidence>
<dbReference type="InterPro" id="IPR036890">
    <property type="entry name" value="HATPase_C_sf"/>
</dbReference>
<gene>
    <name evidence="5" type="ORF">F0U60_25220</name>
</gene>
<proteinExistence type="predicted"/>
<protein>
    <submittedName>
        <fullName evidence="5">AAA family ATPase</fullName>
    </submittedName>
</protein>
<dbReference type="InterPro" id="IPR029016">
    <property type="entry name" value="GAF-like_dom_sf"/>
</dbReference>
<organism evidence="5 6">
    <name type="scientific">Archangium minus</name>
    <dbReference type="NCBI Taxonomy" id="83450"/>
    <lineage>
        <taxon>Bacteria</taxon>
        <taxon>Pseudomonadati</taxon>
        <taxon>Myxococcota</taxon>
        <taxon>Myxococcia</taxon>
        <taxon>Myxococcales</taxon>
        <taxon>Cystobacterineae</taxon>
        <taxon>Archangiaceae</taxon>
        <taxon>Archangium</taxon>
    </lineage>
</organism>
<dbReference type="InterPro" id="IPR008271">
    <property type="entry name" value="Ser/Thr_kinase_AS"/>
</dbReference>
<dbReference type="Pfam" id="PF00069">
    <property type="entry name" value="Pkinase"/>
    <property type="match status" value="1"/>
</dbReference>
<evidence type="ECO:0000313" key="6">
    <source>
        <dbReference type="Proteomes" id="UP001611383"/>
    </source>
</evidence>
<feature type="coiled-coil region" evidence="1">
    <location>
        <begin position="1465"/>
        <end position="1503"/>
    </location>
</feature>
<dbReference type="CDD" id="cd14014">
    <property type="entry name" value="STKc_PknB_like"/>
    <property type="match status" value="1"/>
</dbReference>
<dbReference type="InterPro" id="IPR041664">
    <property type="entry name" value="AAA_16"/>
</dbReference>
<sequence length="1781" mass="197754">MSVSDSPNRVISLLIPGYTLQAPFQETGTNVLYRAVREADGLPVIVKTPRSQHPGPRERARYQREYNILQRLRGAPGVLVAHGHEVLQERPVLLLEDVGGVALSEQVGRTLEPPRFFELALSLAATLAEVHRRGVIHKDIKPSNILVSPAGGAWLIDFGIATLQRVEHVEAVLQHQFVEGTPAYMSPEQSGRMNRAVDYRTDFYSLGVSFYELLTGKLPFRGQDVLEWFHAHLAQAPIPPHRVTSSIPPVLSAVVMKLLAKVAEERYQSAEGLRADLERCQEALRSGTPEPFPLGSKDLPARFLLPQRLYGREAEVDTLLKSFERVAQTKRAEWMLVRGYPGIGKSAVVRELHRPVLRRRGFFLSGKFDQFQRDVPYATLAQAIRELVQQLLAGSDEEMASWRRRLLEAWEGNGQVLVTLVPQLERVAGAQPALSELPPSEARNRFNRVFQRFLGVFATPERPLVLFLDDLQWADFASLELLRYLTTHPDTPPLLLIGAYRDKEVSPSHPLEWTLAEARKAGATLGELHLGPLALEQTRRLVADALPGASEELVVPLTALVQEKTGGNPFFLLQLLQTLHQDGLVGRAPEGGWRWDAEGVRAKGYSDNVIDFMVGRLRQLPEQTRQLLCLAACVGNTCPAQDLALLSHQDAAQVEQSLEPALQEDLLMRVDTWGYRFLHDRIQQAVYTLIPEKERNAVHLRMGRLLLERLSPEELRERLFDVVGHLNAGVELMTEQAERSRLAHLNAEAGWRAKASNAYRSAVACFSTAFSLLPANPWEGEGALAFKLRLDQAGCELISGNAAEARRLVDELLPRARTRADQAAAYSLKREILIASSDAPGAVSCLLECLEAFGVPLSPNPAWEEVMAANEEVWRLLGERPIESLIELPSLSDPDLKAVMSVLAALSLPAFYAGNNSLFVLHICRMVALSIRHGSSEASAHAYAWYGFVSSTAFRRYREGHIFSKLASELAERQGLSNQRGEVFLLRGLLEQWVHPFPQAQERFRDALHRTVLAGDFQNASYCYNNLVASHLALGRELGDIHQDAVAGHDFSSKAGFWDSAQTMLVCQRYVQQLRGRTVSFGTLNGDGFDEAAFESQLASRGLSSMRCSYAIMKLQSRFMCGAYDEARQAAASAKELLWSSHGQTFLYLYHLYRALTLAACCRDAPPPLRSEYLEAIEQHRLQLAEWAEHCPENFRAAERLVAAERARLKDQPDNALRAYEEAIQSARAQGSLLNVALACELAARFWKARGMPTTAQAFARDAREAWWQWGAEGKVRQMDELWPVLASPLVKGPESSTSYDTDSSHLDAITIVKAQQAISSEIVLDRLVNTLMRVALENVGAQRGALLLLRNDTLEVAALVDTFSGLSSISAEAERPLPWTLLTYVRRSGEHVLINDTAQPHAFSSDAYFSDSPARCVLCLPLGRQEELGGLLYLENDLASEAFSQRRVALLRHIVSQAAISIENARLYAEVRRAEAAMRQSNDELERRVEERTRELKQAQAHLVETARVAGMAEIASNILHEAGNALTSVVVDTDLLRKAVEASRVGRVQQVAELLEEHQDDLADFLTQDSRGSLLAGYLSSLASELLREQAVLKKGLEALEGHVSRVGTIVQTQRTYATSTLLTDEYDLGGLVEEALHLHQMASRHFPMSVTKELSELPLVRVDRHRVLQILTSLLSNARGALTPVPEAERRLRVRLTAEDGWARIQVEDNGEGLTPEVRERLFTQGFSTRKDGYGIGLHTSALAARLLGGRLTLESDGPGLGAIATLELPLKETRRGG</sequence>
<dbReference type="SMART" id="SM00387">
    <property type="entry name" value="HATPase_c"/>
    <property type="match status" value="1"/>
</dbReference>
<dbReference type="SMART" id="SM00065">
    <property type="entry name" value="GAF"/>
    <property type="match status" value="1"/>
</dbReference>
<dbReference type="InterPro" id="IPR000719">
    <property type="entry name" value="Prot_kinase_dom"/>
</dbReference>
<reference evidence="5 6" key="1">
    <citation type="submission" date="2019-08" db="EMBL/GenBank/DDBJ databases">
        <title>Archangium and Cystobacter genomes.</title>
        <authorList>
            <person name="Chen I.-C.K."/>
            <person name="Wielgoss S."/>
        </authorList>
    </citation>
    <scope>NUCLEOTIDE SEQUENCE [LARGE SCALE GENOMIC DNA]</scope>
    <source>
        <strain evidence="5 6">Cbm 6</strain>
    </source>
</reference>
<feature type="domain" description="Histidine kinase/HSP90-like ATPase" evidence="4">
    <location>
        <begin position="1665"/>
        <end position="1776"/>
    </location>
</feature>
<dbReference type="Pfam" id="PF02518">
    <property type="entry name" value="HATPase_c"/>
    <property type="match status" value="1"/>
</dbReference>
<dbReference type="PROSITE" id="PS00108">
    <property type="entry name" value="PROTEIN_KINASE_ST"/>
    <property type="match status" value="1"/>
</dbReference>
<keyword evidence="1" id="KW-0175">Coiled coil</keyword>
<accession>A0ABY9WTE4</accession>
<dbReference type="Proteomes" id="UP001611383">
    <property type="component" value="Chromosome"/>
</dbReference>